<name>K7AXA7_9ALTE</name>
<keyword evidence="2" id="KW-1185">Reference proteome</keyword>
<dbReference type="KEGG" id="gps:C427_1544"/>
<dbReference type="STRING" id="1129794.C427_1544"/>
<evidence type="ECO:0000313" key="2">
    <source>
        <dbReference type="Proteomes" id="UP000011864"/>
    </source>
</evidence>
<accession>K7AXA7</accession>
<evidence type="ECO:0000313" key="1">
    <source>
        <dbReference type="EMBL" id="AGH43653.1"/>
    </source>
</evidence>
<protein>
    <submittedName>
        <fullName evidence="1">Uncharacterized protein</fullName>
    </submittedName>
</protein>
<dbReference type="HOGENOM" id="CLU_2975214_0_0_6"/>
<proteinExistence type="predicted"/>
<organism evidence="1 2">
    <name type="scientific">Paraglaciecola psychrophila 170</name>
    <dbReference type="NCBI Taxonomy" id="1129794"/>
    <lineage>
        <taxon>Bacteria</taxon>
        <taxon>Pseudomonadati</taxon>
        <taxon>Pseudomonadota</taxon>
        <taxon>Gammaproteobacteria</taxon>
        <taxon>Alteromonadales</taxon>
        <taxon>Alteromonadaceae</taxon>
        <taxon>Paraglaciecola</taxon>
    </lineage>
</organism>
<reference evidence="1 2" key="1">
    <citation type="journal article" date="2013" name="Genome Announc.">
        <title>Complete Genome Sequence of Glaciecola psychrophila Strain 170T.</title>
        <authorList>
            <person name="Yin J."/>
            <person name="Chen J."/>
            <person name="Liu G."/>
            <person name="Yu Y."/>
            <person name="Song L."/>
            <person name="Wang X."/>
            <person name="Qu X."/>
        </authorList>
    </citation>
    <scope>NUCLEOTIDE SEQUENCE [LARGE SCALE GENOMIC DNA]</scope>
    <source>
        <strain evidence="1 2">170</strain>
    </source>
</reference>
<dbReference type="RefSeq" id="WP_007642158.1">
    <property type="nucleotide sequence ID" value="NC_020514.1"/>
</dbReference>
<dbReference type="EMBL" id="CP003837">
    <property type="protein sequence ID" value="AGH43653.1"/>
    <property type="molecule type" value="Genomic_DNA"/>
</dbReference>
<dbReference type="Proteomes" id="UP000011864">
    <property type="component" value="Chromosome"/>
</dbReference>
<sequence length="58" mass="6278">MTKTETVTFTLRAQDAQGNTADDSLTVTIKPLPIQPLNDTRVILQATSSQILSGYQAN</sequence>
<dbReference type="AlphaFoldDB" id="K7AXA7"/>
<dbReference type="PATRIC" id="fig|1129794.4.peg.1530"/>
<gene>
    <name evidence="1" type="ORF">C427_1544</name>
</gene>